<keyword evidence="8 11" id="KW-1133">Transmembrane helix</keyword>
<keyword evidence="6 11" id="KW-0812">Transmembrane</keyword>
<accession>A0A7W5FTI9</accession>
<dbReference type="GO" id="GO:0015031">
    <property type="term" value="P:protein transport"/>
    <property type="evidence" value="ECO:0007669"/>
    <property type="project" value="UniProtKB-KW"/>
</dbReference>
<dbReference type="Gene3D" id="3.30.1150.10">
    <property type="match status" value="1"/>
</dbReference>
<evidence type="ECO:0000256" key="7">
    <source>
        <dbReference type="ARBA" id="ARBA00022927"/>
    </source>
</evidence>
<feature type="domain" description="TonB C-terminal" evidence="12">
    <location>
        <begin position="125"/>
        <end position="216"/>
    </location>
</feature>
<keyword evidence="14" id="KW-1185">Reference proteome</keyword>
<evidence type="ECO:0000256" key="1">
    <source>
        <dbReference type="ARBA" id="ARBA00004383"/>
    </source>
</evidence>
<name>A0A7W5FTI9_9BURK</name>
<evidence type="ECO:0000256" key="10">
    <source>
        <dbReference type="SAM" id="MobiDB-lite"/>
    </source>
</evidence>
<reference evidence="13 14" key="1">
    <citation type="submission" date="2020-08" db="EMBL/GenBank/DDBJ databases">
        <title>Genomic Encyclopedia of Type Strains, Phase III (KMG-III): the genomes of soil and plant-associated and newly described type strains.</title>
        <authorList>
            <person name="Whitman W."/>
        </authorList>
    </citation>
    <scope>NUCLEOTIDE SEQUENCE [LARGE SCALE GENOMIC DNA]</scope>
    <source>
        <strain evidence="13 14">CECT 8897</strain>
    </source>
</reference>
<evidence type="ECO:0000256" key="11">
    <source>
        <dbReference type="SAM" id="Phobius"/>
    </source>
</evidence>
<dbReference type="InterPro" id="IPR006260">
    <property type="entry name" value="TonB/TolA_C"/>
</dbReference>
<evidence type="ECO:0000256" key="9">
    <source>
        <dbReference type="ARBA" id="ARBA00023136"/>
    </source>
</evidence>
<sequence length="216" mass="23271">MSYSLQQPRNKNSAIAIALLHLAAFGFLLQNNTIRLPRTPPGIVNLVETHKEEPKLPEPPPETQDLRRPPAPVAPPLLDNIIPSTEPTIRTRPTDDAPPPESGTRSGAATDAPPTARETPHAPLRVAAVVDASACAKPEYPPKALRNGDAGTVMLAFLIGVDGKVKEARIEKSSGSRELDRAAQAGLGLCRFKPGTVDGVAQESWTRMQYVWNLDE</sequence>
<dbReference type="InterPro" id="IPR051045">
    <property type="entry name" value="TonB-dependent_transducer"/>
</dbReference>
<dbReference type="AlphaFoldDB" id="A0A7W5FTI9"/>
<evidence type="ECO:0000313" key="14">
    <source>
        <dbReference type="Proteomes" id="UP000541535"/>
    </source>
</evidence>
<dbReference type="GO" id="GO:0098797">
    <property type="term" value="C:plasma membrane protein complex"/>
    <property type="evidence" value="ECO:0007669"/>
    <property type="project" value="TreeGrafter"/>
</dbReference>
<dbReference type="Proteomes" id="UP000541535">
    <property type="component" value="Unassembled WGS sequence"/>
</dbReference>
<dbReference type="PROSITE" id="PS52015">
    <property type="entry name" value="TONB_CTD"/>
    <property type="match status" value="1"/>
</dbReference>
<evidence type="ECO:0000313" key="13">
    <source>
        <dbReference type="EMBL" id="MBB3118925.1"/>
    </source>
</evidence>
<dbReference type="Pfam" id="PF03544">
    <property type="entry name" value="TonB_C"/>
    <property type="match status" value="1"/>
</dbReference>
<comment type="similarity">
    <text evidence="2">Belongs to the TonB family.</text>
</comment>
<dbReference type="GO" id="GO:0031992">
    <property type="term" value="F:energy transducer activity"/>
    <property type="evidence" value="ECO:0007669"/>
    <property type="project" value="TreeGrafter"/>
</dbReference>
<keyword evidence="4" id="KW-1003">Cell membrane</keyword>
<evidence type="ECO:0000256" key="6">
    <source>
        <dbReference type="ARBA" id="ARBA00022692"/>
    </source>
</evidence>
<comment type="caution">
    <text evidence="13">The sequence shown here is derived from an EMBL/GenBank/DDBJ whole genome shotgun (WGS) entry which is preliminary data.</text>
</comment>
<keyword evidence="9 11" id="KW-0472">Membrane</keyword>
<dbReference type="PANTHER" id="PTHR33446">
    <property type="entry name" value="PROTEIN TONB-RELATED"/>
    <property type="match status" value="1"/>
</dbReference>
<proteinExistence type="inferred from homology"/>
<evidence type="ECO:0000256" key="5">
    <source>
        <dbReference type="ARBA" id="ARBA00022519"/>
    </source>
</evidence>
<dbReference type="RefSeq" id="WP_183440792.1">
    <property type="nucleotide sequence ID" value="NZ_JACHXD010000004.1"/>
</dbReference>
<evidence type="ECO:0000256" key="3">
    <source>
        <dbReference type="ARBA" id="ARBA00022448"/>
    </source>
</evidence>
<comment type="subcellular location">
    <subcellularLocation>
        <location evidence="1">Cell inner membrane</location>
        <topology evidence="1">Single-pass membrane protein</topology>
        <orientation evidence="1">Periplasmic side</orientation>
    </subcellularLocation>
</comment>
<dbReference type="GO" id="GO:0055085">
    <property type="term" value="P:transmembrane transport"/>
    <property type="evidence" value="ECO:0007669"/>
    <property type="project" value="InterPro"/>
</dbReference>
<keyword evidence="3" id="KW-0813">Transport</keyword>
<evidence type="ECO:0000256" key="2">
    <source>
        <dbReference type="ARBA" id="ARBA00006555"/>
    </source>
</evidence>
<dbReference type="InterPro" id="IPR037682">
    <property type="entry name" value="TonB_C"/>
</dbReference>
<keyword evidence="5" id="KW-0997">Cell inner membrane</keyword>
<evidence type="ECO:0000259" key="12">
    <source>
        <dbReference type="PROSITE" id="PS52015"/>
    </source>
</evidence>
<dbReference type="PANTHER" id="PTHR33446:SF2">
    <property type="entry name" value="PROTEIN TONB"/>
    <property type="match status" value="1"/>
</dbReference>
<feature type="region of interest" description="Disordered" evidence="10">
    <location>
        <begin position="50"/>
        <end position="122"/>
    </location>
</feature>
<protein>
    <submittedName>
        <fullName evidence="13">Protein TonB</fullName>
    </submittedName>
</protein>
<gene>
    <name evidence="13" type="ORF">FHS03_001970</name>
</gene>
<evidence type="ECO:0000256" key="4">
    <source>
        <dbReference type="ARBA" id="ARBA00022475"/>
    </source>
</evidence>
<feature type="transmembrane region" description="Helical" evidence="11">
    <location>
        <begin position="12"/>
        <end position="29"/>
    </location>
</feature>
<dbReference type="EMBL" id="JACHXD010000004">
    <property type="protein sequence ID" value="MBB3118925.1"/>
    <property type="molecule type" value="Genomic_DNA"/>
</dbReference>
<dbReference type="SUPFAM" id="SSF74653">
    <property type="entry name" value="TolA/TonB C-terminal domain"/>
    <property type="match status" value="1"/>
</dbReference>
<evidence type="ECO:0000256" key="8">
    <source>
        <dbReference type="ARBA" id="ARBA00022989"/>
    </source>
</evidence>
<dbReference type="NCBIfam" id="TIGR01352">
    <property type="entry name" value="tonB_Cterm"/>
    <property type="match status" value="1"/>
</dbReference>
<organism evidence="13 14">
    <name type="scientific">Pseudoduganella violacea</name>
    <dbReference type="NCBI Taxonomy" id="1715466"/>
    <lineage>
        <taxon>Bacteria</taxon>
        <taxon>Pseudomonadati</taxon>
        <taxon>Pseudomonadota</taxon>
        <taxon>Betaproteobacteria</taxon>
        <taxon>Burkholderiales</taxon>
        <taxon>Oxalobacteraceae</taxon>
        <taxon>Telluria group</taxon>
        <taxon>Pseudoduganella</taxon>
    </lineage>
</organism>
<keyword evidence="7" id="KW-0653">Protein transport</keyword>